<dbReference type="Gene3D" id="3.40.50.150">
    <property type="entry name" value="Vaccinia Virus protein VP39"/>
    <property type="match status" value="1"/>
</dbReference>
<dbReference type="Pfam" id="PF08241">
    <property type="entry name" value="Methyltransf_11"/>
    <property type="match status" value="1"/>
</dbReference>
<keyword evidence="2" id="KW-1185">Reference proteome</keyword>
<dbReference type="Proteomes" id="UP000215244">
    <property type="component" value="Chromosome"/>
</dbReference>
<dbReference type="RefSeq" id="WP_094996676.1">
    <property type="nucleotide sequence ID" value="NZ_BMJL01000006.1"/>
</dbReference>
<name>A0A223V3S5_9FLAO</name>
<evidence type="ECO:0000313" key="1">
    <source>
        <dbReference type="EMBL" id="ASV30055.1"/>
    </source>
</evidence>
<dbReference type="OrthoDB" id="703529at2"/>
<dbReference type="GO" id="GO:0008757">
    <property type="term" value="F:S-adenosylmethionine-dependent methyltransferase activity"/>
    <property type="evidence" value="ECO:0007669"/>
    <property type="project" value="InterPro"/>
</dbReference>
<evidence type="ECO:0000313" key="2">
    <source>
        <dbReference type="Proteomes" id="UP000215244"/>
    </source>
</evidence>
<keyword evidence="1" id="KW-0808">Transferase</keyword>
<dbReference type="KEGG" id="marb:CJ263_07360"/>
<accession>A0A223V3S5</accession>
<dbReference type="EMBL" id="CP022957">
    <property type="protein sequence ID" value="ASV30055.1"/>
    <property type="molecule type" value="Genomic_DNA"/>
</dbReference>
<gene>
    <name evidence="1" type="ORF">CJ263_07360</name>
</gene>
<keyword evidence="1" id="KW-0489">Methyltransferase</keyword>
<protein>
    <submittedName>
        <fullName evidence="1">SAM-dependent methyltransferase</fullName>
    </submittedName>
</protein>
<dbReference type="InterPro" id="IPR029063">
    <property type="entry name" value="SAM-dependent_MTases_sf"/>
</dbReference>
<sequence>MTEFWEQAFKENQEMWGSEPAKSTVITKDFFAKHNIKNVLIPGIGYGRNAQIFRKNGMSVTGIEISQTAINIAHEHFGNDLLIHHGSVTEMPFDDKLYDGIFCYGLIYLLNKDERKKLIQDCFNQLTETGFMVFTVITKDAQTYGQGKLVSKDRFEMFGGVKIFFYDKESIKEEFGAFGLFETTEVNENYPFHLIKCTKNLSLEQKNTTAKAVYY</sequence>
<organism evidence="1 2">
    <name type="scientific">Maribacter cobaltidurans</name>
    <dbReference type="NCBI Taxonomy" id="1178778"/>
    <lineage>
        <taxon>Bacteria</taxon>
        <taxon>Pseudomonadati</taxon>
        <taxon>Bacteroidota</taxon>
        <taxon>Flavobacteriia</taxon>
        <taxon>Flavobacteriales</taxon>
        <taxon>Flavobacteriaceae</taxon>
        <taxon>Maribacter</taxon>
    </lineage>
</organism>
<dbReference type="SUPFAM" id="SSF53335">
    <property type="entry name" value="S-adenosyl-L-methionine-dependent methyltransferases"/>
    <property type="match status" value="1"/>
</dbReference>
<dbReference type="AlphaFoldDB" id="A0A223V3S5"/>
<dbReference type="GO" id="GO:0032259">
    <property type="term" value="P:methylation"/>
    <property type="evidence" value="ECO:0007669"/>
    <property type="project" value="UniProtKB-KW"/>
</dbReference>
<dbReference type="InterPro" id="IPR013216">
    <property type="entry name" value="Methyltransf_11"/>
</dbReference>
<proteinExistence type="predicted"/>
<reference evidence="1 2" key="1">
    <citation type="submission" date="2017-08" db="EMBL/GenBank/DDBJ databases">
        <title>The complete genome sequence of Maribacter sp. B1, isolated from deep-sea sediment.</title>
        <authorList>
            <person name="Wu Y.-H."/>
            <person name="Cheng H."/>
            <person name="Xu X.-W."/>
        </authorList>
    </citation>
    <scope>NUCLEOTIDE SEQUENCE [LARGE SCALE GENOMIC DNA]</scope>
    <source>
        <strain evidence="1 2">B1</strain>
    </source>
</reference>